<evidence type="ECO:0000256" key="1">
    <source>
        <dbReference type="SAM" id="MobiDB-lite"/>
    </source>
</evidence>
<feature type="region of interest" description="Disordered" evidence="1">
    <location>
        <begin position="1"/>
        <end position="396"/>
    </location>
</feature>
<organism evidence="2 3">
    <name type="scientific">Hericium alpestre</name>
    <dbReference type="NCBI Taxonomy" id="135208"/>
    <lineage>
        <taxon>Eukaryota</taxon>
        <taxon>Fungi</taxon>
        <taxon>Dikarya</taxon>
        <taxon>Basidiomycota</taxon>
        <taxon>Agaricomycotina</taxon>
        <taxon>Agaricomycetes</taxon>
        <taxon>Russulales</taxon>
        <taxon>Hericiaceae</taxon>
        <taxon>Hericium</taxon>
    </lineage>
</organism>
<proteinExistence type="predicted"/>
<feature type="compositionally biased region" description="Low complexity" evidence="1">
    <location>
        <begin position="270"/>
        <end position="285"/>
    </location>
</feature>
<dbReference type="STRING" id="135208.A0A4Y9ZMC6"/>
<dbReference type="Proteomes" id="UP000298061">
    <property type="component" value="Unassembled WGS sequence"/>
</dbReference>
<feature type="compositionally biased region" description="Polar residues" evidence="1">
    <location>
        <begin position="239"/>
        <end position="250"/>
    </location>
</feature>
<feature type="compositionally biased region" description="Polar residues" evidence="1">
    <location>
        <begin position="210"/>
        <end position="229"/>
    </location>
</feature>
<feature type="compositionally biased region" description="Low complexity" evidence="1">
    <location>
        <begin position="339"/>
        <end position="364"/>
    </location>
</feature>
<feature type="compositionally biased region" description="Low complexity" evidence="1">
    <location>
        <begin position="55"/>
        <end position="69"/>
    </location>
</feature>
<feature type="compositionally biased region" description="Polar residues" evidence="1">
    <location>
        <begin position="365"/>
        <end position="377"/>
    </location>
</feature>
<dbReference type="EMBL" id="SFCI01001439">
    <property type="protein sequence ID" value="TFY75775.1"/>
    <property type="molecule type" value="Genomic_DNA"/>
</dbReference>
<sequence length="396" mass="41660">MPVKNHRPSLTRTHSRSSSGGGSRLALNLQITQKDPVQPKVEKGAKRSTGHVYETGTRSTSKSNSTTRVRSAEHIANPPKRAPLPHAHRGQSGRPKAGFTLASPGSDEDEEWVSSESGAATPNHHTDDGSEDSVTTPQERHRPGNNFLEDVAEQPSTPRAEQPPQLRGGIANGNGSSKHNRTVSTSRVAPTPSIPALEPVPAQPADPERQPSTQPSGTSQHVSHLTETMPSVVPAASAEKNTTSGTTSPISGKHSRQHPHPPPVKRPPLSRAHSIAHSTHSSTSSKAEHAHPLRPHPLIRGQAIGHANLAPLSVTSDAAQAQLSASPSPPNTRRDARLSSSPTSTKTASAHPSPLHSSPTSVSSRTNYRRPSTSSVRSAACTPHSGPLRQGSRAGA</sequence>
<evidence type="ECO:0000313" key="2">
    <source>
        <dbReference type="EMBL" id="TFY75775.1"/>
    </source>
</evidence>
<protein>
    <submittedName>
        <fullName evidence="2">Uncharacterized protein</fullName>
    </submittedName>
</protein>
<gene>
    <name evidence="2" type="ORF">EWM64_g8238</name>
</gene>
<accession>A0A4Y9ZMC6</accession>
<feature type="compositionally biased region" description="Low complexity" evidence="1">
    <location>
        <begin position="316"/>
        <end position="326"/>
    </location>
</feature>
<dbReference type="OrthoDB" id="3219024at2759"/>
<name>A0A4Y9ZMC6_9AGAM</name>
<feature type="compositionally biased region" description="Polar residues" evidence="1">
    <location>
        <begin position="173"/>
        <end position="188"/>
    </location>
</feature>
<evidence type="ECO:0000313" key="3">
    <source>
        <dbReference type="Proteomes" id="UP000298061"/>
    </source>
</evidence>
<comment type="caution">
    <text evidence="2">The sequence shown here is derived from an EMBL/GenBank/DDBJ whole genome shotgun (WGS) entry which is preliminary data.</text>
</comment>
<feature type="compositionally biased region" description="Basic residues" evidence="1">
    <location>
        <begin position="1"/>
        <end position="15"/>
    </location>
</feature>
<reference evidence="2 3" key="1">
    <citation type="submission" date="2019-02" db="EMBL/GenBank/DDBJ databases">
        <title>Genome sequencing of the rare red list fungi Hericium alpestre (H. flagellum).</title>
        <authorList>
            <person name="Buettner E."/>
            <person name="Kellner H."/>
        </authorList>
    </citation>
    <scope>NUCLEOTIDE SEQUENCE [LARGE SCALE GENOMIC DNA]</scope>
    <source>
        <strain evidence="2 3">DSM 108284</strain>
    </source>
</reference>
<dbReference type="AlphaFoldDB" id="A0A4Y9ZMC6"/>
<keyword evidence="3" id="KW-1185">Reference proteome</keyword>